<accession>A0A6J6UE57</accession>
<proteinExistence type="inferred from homology"/>
<sequence length="211" mass="22194">MILIGLTGGIGSGKSTVSALLASRGAVIIDADAIARELQAPGAPLLTLLAEKFGDSIIDANGALDRAALATIAFSDPEALKDLNKIVHPAIAKEMDARLTAQRSTDNVVVLDIPLLAENPRAGLSGVVVVDIPIELAVSRLVEFRSMAEDDARARIAKQATREERVAIADQVIDNSGDMELLSDQVETVWNWAKSLPPAAEDAGERVPASQ</sequence>
<dbReference type="Pfam" id="PF01121">
    <property type="entry name" value="CoaE"/>
    <property type="match status" value="1"/>
</dbReference>
<dbReference type="SUPFAM" id="SSF52540">
    <property type="entry name" value="P-loop containing nucleoside triphosphate hydrolases"/>
    <property type="match status" value="1"/>
</dbReference>
<evidence type="ECO:0000256" key="6">
    <source>
        <dbReference type="ARBA" id="ARBA00022840"/>
    </source>
</evidence>
<evidence type="ECO:0000313" key="10">
    <source>
        <dbReference type="EMBL" id="CAB5055809.1"/>
    </source>
</evidence>
<reference evidence="9" key="1">
    <citation type="submission" date="2020-05" db="EMBL/GenBank/DDBJ databases">
        <authorList>
            <person name="Chiriac C."/>
            <person name="Salcher M."/>
            <person name="Ghai R."/>
            <person name="Kavagutti S V."/>
        </authorList>
    </citation>
    <scope>NUCLEOTIDE SEQUENCE</scope>
</reference>
<keyword evidence="5" id="KW-0418">Kinase</keyword>
<dbReference type="GO" id="GO:0005524">
    <property type="term" value="F:ATP binding"/>
    <property type="evidence" value="ECO:0007669"/>
    <property type="project" value="UniProtKB-KW"/>
</dbReference>
<keyword evidence="7" id="KW-0173">Coenzyme A biosynthesis</keyword>
<evidence type="ECO:0000256" key="5">
    <source>
        <dbReference type="ARBA" id="ARBA00022777"/>
    </source>
</evidence>
<comment type="similarity">
    <text evidence="1">Belongs to the CoaE family.</text>
</comment>
<dbReference type="FunFam" id="3.40.50.300:FF:000991">
    <property type="entry name" value="Dephospho-CoA kinase"/>
    <property type="match status" value="1"/>
</dbReference>
<evidence type="ECO:0000256" key="7">
    <source>
        <dbReference type="ARBA" id="ARBA00022993"/>
    </source>
</evidence>
<dbReference type="Gene3D" id="3.40.50.300">
    <property type="entry name" value="P-loop containing nucleotide triphosphate hydrolases"/>
    <property type="match status" value="1"/>
</dbReference>
<dbReference type="EMBL" id="CAEZZL010000020">
    <property type="protein sequence ID" value="CAB4757378.1"/>
    <property type="molecule type" value="Genomic_DNA"/>
</dbReference>
<dbReference type="CDD" id="cd02022">
    <property type="entry name" value="DPCK"/>
    <property type="match status" value="1"/>
</dbReference>
<keyword evidence="6" id="KW-0067">ATP-binding</keyword>
<name>A0A6J6UE57_9ZZZZ</name>
<dbReference type="PROSITE" id="PS51219">
    <property type="entry name" value="DPCK"/>
    <property type="match status" value="1"/>
</dbReference>
<evidence type="ECO:0000256" key="1">
    <source>
        <dbReference type="ARBA" id="ARBA00009018"/>
    </source>
</evidence>
<dbReference type="EMBL" id="CAFBQH010000108">
    <property type="protein sequence ID" value="CAB5055809.1"/>
    <property type="molecule type" value="Genomic_DNA"/>
</dbReference>
<organism evidence="9">
    <name type="scientific">freshwater metagenome</name>
    <dbReference type="NCBI Taxonomy" id="449393"/>
    <lineage>
        <taxon>unclassified sequences</taxon>
        <taxon>metagenomes</taxon>
        <taxon>ecological metagenomes</taxon>
    </lineage>
</organism>
<evidence type="ECO:0000256" key="4">
    <source>
        <dbReference type="ARBA" id="ARBA00022741"/>
    </source>
</evidence>
<dbReference type="PANTHER" id="PTHR10695">
    <property type="entry name" value="DEPHOSPHO-COA KINASE-RELATED"/>
    <property type="match status" value="1"/>
</dbReference>
<evidence type="ECO:0000313" key="8">
    <source>
        <dbReference type="EMBL" id="CAB4665248.1"/>
    </source>
</evidence>
<evidence type="ECO:0000256" key="2">
    <source>
        <dbReference type="ARBA" id="ARBA00022490"/>
    </source>
</evidence>
<gene>
    <name evidence="8" type="ORF">UFOPK2334_00205</name>
    <name evidence="9" type="ORF">UFOPK2870_00421</name>
    <name evidence="10" type="ORF">UFOPK4293_01416</name>
</gene>
<dbReference type="EMBL" id="CAEZXA010000008">
    <property type="protein sequence ID" value="CAB4665248.1"/>
    <property type="molecule type" value="Genomic_DNA"/>
</dbReference>
<dbReference type="InterPro" id="IPR001977">
    <property type="entry name" value="Depp_CoAkinase"/>
</dbReference>
<dbReference type="NCBIfam" id="NF002879">
    <property type="entry name" value="PRK03333.1"/>
    <property type="match status" value="1"/>
</dbReference>
<dbReference type="HAMAP" id="MF_00376">
    <property type="entry name" value="Dephospho_CoA_kinase"/>
    <property type="match status" value="1"/>
</dbReference>
<dbReference type="AlphaFoldDB" id="A0A6J6UE57"/>
<dbReference type="PANTHER" id="PTHR10695:SF46">
    <property type="entry name" value="BIFUNCTIONAL COENZYME A SYNTHASE-RELATED"/>
    <property type="match status" value="1"/>
</dbReference>
<keyword evidence="4" id="KW-0547">Nucleotide-binding</keyword>
<dbReference type="GO" id="GO:0015937">
    <property type="term" value="P:coenzyme A biosynthetic process"/>
    <property type="evidence" value="ECO:0007669"/>
    <property type="project" value="UniProtKB-KW"/>
</dbReference>
<dbReference type="NCBIfam" id="TIGR00152">
    <property type="entry name" value="dephospho-CoA kinase"/>
    <property type="match status" value="1"/>
</dbReference>
<protein>
    <submittedName>
        <fullName evidence="9">Unannotated protein</fullName>
    </submittedName>
</protein>
<keyword evidence="3" id="KW-0808">Transferase</keyword>
<evidence type="ECO:0000256" key="3">
    <source>
        <dbReference type="ARBA" id="ARBA00022679"/>
    </source>
</evidence>
<dbReference type="InterPro" id="IPR027417">
    <property type="entry name" value="P-loop_NTPase"/>
</dbReference>
<evidence type="ECO:0000313" key="9">
    <source>
        <dbReference type="EMBL" id="CAB4757378.1"/>
    </source>
</evidence>
<keyword evidence="2" id="KW-0963">Cytoplasm</keyword>
<dbReference type="GO" id="GO:0004140">
    <property type="term" value="F:dephospho-CoA kinase activity"/>
    <property type="evidence" value="ECO:0007669"/>
    <property type="project" value="InterPro"/>
</dbReference>